<protein>
    <submittedName>
        <fullName evidence="1">Uncharacterized protein</fullName>
    </submittedName>
</protein>
<gene>
    <name evidence="1" type="ORF">AVEN_153696_1</name>
</gene>
<evidence type="ECO:0000313" key="1">
    <source>
        <dbReference type="EMBL" id="GBM47484.1"/>
    </source>
</evidence>
<organism evidence="1 2">
    <name type="scientific">Araneus ventricosus</name>
    <name type="common">Orbweaver spider</name>
    <name type="synonym">Epeira ventricosa</name>
    <dbReference type="NCBI Taxonomy" id="182803"/>
    <lineage>
        <taxon>Eukaryota</taxon>
        <taxon>Metazoa</taxon>
        <taxon>Ecdysozoa</taxon>
        <taxon>Arthropoda</taxon>
        <taxon>Chelicerata</taxon>
        <taxon>Arachnida</taxon>
        <taxon>Araneae</taxon>
        <taxon>Araneomorphae</taxon>
        <taxon>Entelegynae</taxon>
        <taxon>Araneoidea</taxon>
        <taxon>Araneidae</taxon>
        <taxon>Araneus</taxon>
    </lineage>
</organism>
<proteinExistence type="predicted"/>
<dbReference type="AlphaFoldDB" id="A0A4Y2G6G0"/>
<evidence type="ECO:0000313" key="2">
    <source>
        <dbReference type="Proteomes" id="UP000499080"/>
    </source>
</evidence>
<accession>A0A4Y2G6G0</accession>
<dbReference type="Proteomes" id="UP000499080">
    <property type="component" value="Unassembled WGS sequence"/>
</dbReference>
<name>A0A4Y2G6G0_ARAVE</name>
<sequence length="109" mass="12701">MAWCHSAPFHFWPIYLDRSLTMQIHPLPIISIPVFSHFLGKTRIPSISLFLRTLTADAFTVQQSKWSDGYWDRLDIQTSIPHHAHSDRFYTLTVSFGVEWSQLRGVVRS</sequence>
<reference evidence="1 2" key="1">
    <citation type="journal article" date="2019" name="Sci. Rep.">
        <title>Orb-weaving spider Araneus ventricosus genome elucidates the spidroin gene catalogue.</title>
        <authorList>
            <person name="Kono N."/>
            <person name="Nakamura H."/>
            <person name="Ohtoshi R."/>
            <person name="Moran D.A.P."/>
            <person name="Shinohara A."/>
            <person name="Yoshida Y."/>
            <person name="Fujiwara M."/>
            <person name="Mori M."/>
            <person name="Tomita M."/>
            <person name="Arakawa K."/>
        </authorList>
    </citation>
    <scope>NUCLEOTIDE SEQUENCE [LARGE SCALE GENOMIC DNA]</scope>
</reference>
<comment type="caution">
    <text evidence="1">The sequence shown here is derived from an EMBL/GenBank/DDBJ whole genome shotgun (WGS) entry which is preliminary data.</text>
</comment>
<keyword evidence="2" id="KW-1185">Reference proteome</keyword>
<dbReference type="EMBL" id="BGPR01001182">
    <property type="protein sequence ID" value="GBM47484.1"/>
    <property type="molecule type" value="Genomic_DNA"/>
</dbReference>